<reference evidence="2" key="1">
    <citation type="submission" date="2021-06" db="EMBL/GenBank/DDBJ databases">
        <authorList>
            <person name="Hodson N. C."/>
            <person name="Mongue J. A."/>
            <person name="Jaron S. K."/>
        </authorList>
    </citation>
    <scope>NUCLEOTIDE SEQUENCE</scope>
</reference>
<sequence length="356" mass="40439">MRWYKISTRVSGTHNQVPGQSNYVSFAPRIRSHDVPDTAILNSKKFQICLLVLALFVLVERSASNPYKLRFYKYDVQEDCEYDEDYPRPEPKSEIKPDPQYENQEEDCEEDKGSVSSTEGDYPQQELEYGSPEVPKPTRKYDMEIPPPSINNVIPQSSNLPVYPQWGAHEPNPEKDFHGTRKTNQDGGSSEYPGITNVQGVDAQPPRSPYPGFSRRCDSYFDCDFATPYSNSSHEMDASTWFSCDGRFCICELLGVARDDIPLRVTWSKEMKKCLSDEGGPCGRHNGLTIYCDMQFVCRENYCEKPGRVKPSKPSCDSGDCDDDQHTSLFSILFFPSNTFHNILNNSLTGITEENS</sequence>
<keyword evidence="3" id="KW-1185">Reference proteome</keyword>
<dbReference type="Proteomes" id="UP000708208">
    <property type="component" value="Unassembled WGS sequence"/>
</dbReference>
<name>A0A8J2MH65_9HEXA</name>
<feature type="compositionally biased region" description="Basic and acidic residues" evidence="1">
    <location>
        <begin position="85"/>
        <end position="99"/>
    </location>
</feature>
<evidence type="ECO:0000313" key="3">
    <source>
        <dbReference type="Proteomes" id="UP000708208"/>
    </source>
</evidence>
<protein>
    <submittedName>
        <fullName evidence="2">Uncharacterized protein</fullName>
    </submittedName>
</protein>
<evidence type="ECO:0000313" key="2">
    <source>
        <dbReference type="EMBL" id="CAG7838461.1"/>
    </source>
</evidence>
<accession>A0A8J2MH65</accession>
<feature type="region of interest" description="Disordered" evidence="1">
    <location>
        <begin position="152"/>
        <end position="209"/>
    </location>
</feature>
<dbReference type="AlphaFoldDB" id="A0A8J2MH65"/>
<evidence type="ECO:0000256" key="1">
    <source>
        <dbReference type="SAM" id="MobiDB-lite"/>
    </source>
</evidence>
<feature type="region of interest" description="Disordered" evidence="1">
    <location>
        <begin position="82"/>
        <end position="139"/>
    </location>
</feature>
<organism evidence="2 3">
    <name type="scientific">Allacma fusca</name>
    <dbReference type="NCBI Taxonomy" id="39272"/>
    <lineage>
        <taxon>Eukaryota</taxon>
        <taxon>Metazoa</taxon>
        <taxon>Ecdysozoa</taxon>
        <taxon>Arthropoda</taxon>
        <taxon>Hexapoda</taxon>
        <taxon>Collembola</taxon>
        <taxon>Symphypleona</taxon>
        <taxon>Sminthuridae</taxon>
        <taxon>Allacma</taxon>
    </lineage>
</organism>
<comment type="caution">
    <text evidence="2">The sequence shown here is derived from an EMBL/GenBank/DDBJ whole genome shotgun (WGS) entry which is preliminary data.</text>
</comment>
<gene>
    <name evidence="2" type="ORF">AFUS01_LOCUS47431</name>
</gene>
<dbReference type="EMBL" id="CAJVCH010571761">
    <property type="protein sequence ID" value="CAG7838461.1"/>
    <property type="molecule type" value="Genomic_DNA"/>
</dbReference>
<proteinExistence type="predicted"/>